<dbReference type="PIRSF" id="PIRSF006648">
    <property type="entry name" value="DrrB"/>
    <property type="match status" value="1"/>
</dbReference>
<dbReference type="STRING" id="1577792.QX51_16890"/>
<dbReference type="InterPro" id="IPR013525">
    <property type="entry name" value="ABC2_TM"/>
</dbReference>
<dbReference type="AlphaFoldDB" id="A0A0B3VGI4"/>
<keyword evidence="5" id="KW-0813">Transport</keyword>
<comment type="caution">
    <text evidence="7">The sequence shown here is derived from an EMBL/GenBank/DDBJ whole genome shotgun (WGS) entry which is preliminary data.</text>
</comment>
<feature type="transmembrane region" description="Helical" evidence="5">
    <location>
        <begin position="132"/>
        <end position="155"/>
    </location>
</feature>
<feature type="transmembrane region" description="Helical" evidence="5">
    <location>
        <begin position="100"/>
        <end position="126"/>
    </location>
</feature>
<feature type="domain" description="ABC transmembrane type-2" evidence="6">
    <location>
        <begin position="21"/>
        <end position="243"/>
    </location>
</feature>
<gene>
    <name evidence="7" type="ORF">QX51_16890</name>
</gene>
<evidence type="ECO:0000313" key="8">
    <source>
        <dbReference type="Proteomes" id="UP000031189"/>
    </source>
</evidence>
<keyword evidence="5" id="KW-1003">Cell membrane</keyword>
<feature type="transmembrane region" description="Helical" evidence="5">
    <location>
        <begin position="31"/>
        <end position="47"/>
    </location>
</feature>
<keyword evidence="2 5" id="KW-0812">Transmembrane</keyword>
<accession>A0A0B3VGI4</accession>
<dbReference type="PRINTS" id="PR00164">
    <property type="entry name" value="ABC2TRNSPORT"/>
</dbReference>
<dbReference type="Pfam" id="PF01061">
    <property type="entry name" value="ABC2_membrane"/>
    <property type="match status" value="1"/>
</dbReference>
<feature type="transmembrane region" description="Helical" evidence="5">
    <location>
        <begin position="219"/>
        <end position="240"/>
    </location>
</feature>
<evidence type="ECO:0000256" key="3">
    <source>
        <dbReference type="ARBA" id="ARBA00022989"/>
    </source>
</evidence>
<dbReference type="PANTHER" id="PTHR43332">
    <property type="entry name" value="INNER MEMBRANE TRANSPORT PERMEASE YADH-RELATED"/>
    <property type="match status" value="1"/>
</dbReference>
<evidence type="ECO:0000256" key="5">
    <source>
        <dbReference type="RuleBase" id="RU361157"/>
    </source>
</evidence>
<comment type="subcellular location">
    <subcellularLocation>
        <location evidence="5">Cell membrane</location>
        <topology evidence="5">Multi-pass membrane protein</topology>
    </subcellularLocation>
    <subcellularLocation>
        <location evidence="1">Membrane</location>
        <topology evidence="1">Multi-pass membrane protein</topology>
    </subcellularLocation>
</comment>
<dbReference type="RefSeq" id="WP_039681076.1">
    <property type="nucleotide sequence ID" value="NZ_JAXECK010000021.1"/>
</dbReference>
<comment type="similarity">
    <text evidence="5">Belongs to the ABC-2 integral membrane protein family.</text>
</comment>
<dbReference type="InterPro" id="IPR000412">
    <property type="entry name" value="ABC_2_transport"/>
</dbReference>
<dbReference type="EMBL" id="JWHR01000135">
    <property type="protein sequence ID" value="KHS55866.1"/>
    <property type="molecule type" value="Genomic_DNA"/>
</dbReference>
<dbReference type="GO" id="GO:0043190">
    <property type="term" value="C:ATP-binding cassette (ABC) transporter complex"/>
    <property type="evidence" value="ECO:0007669"/>
    <property type="project" value="InterPro"/>
</dbReference>
<reference evidence="7 8" key="1">
    <citation type="submission" date="2014-12" db="EMBL/GenBank/DDBJ databases">
        <title>Draft genome sequence of Terrisporobacter sp. 08-306576, isolated from the blood culture of a bacteremia patient.</title>
        <authorList>
            <person name="Lund L.C."/>
            <person name="Sydenham T.V."/>
            <person name="Hogh S.V."/>
            <person name="Skov M.N."/>
            <person name="Kemp M."/>
            <person name="Justesen U.S."/>
        </authorList>
    </citation>
    <scope>NUCLEOTIDE SEQUENCE [LARGE SCALE GENOMIC DNA]</scope>
    <source>
        <strain evidence="7 8">08-306576</strain>
    </source>
</reference>
<dbReference type="OrthoDB" id="111284at2"/>
<evidence type="ECO:0000256" key="1">
    <source>
        <dbReference type="ARBA" id="ARBA00004141"/>
    </source>
</evidence>
<organism evidence="7 8">
    <name type="scientific">Terrisporobacter othiniensis</name>
    <dbReference type="NCBI Taxonomy" id="1577792"/>
    <lineage>
        <taxon>Bacteria</taxon>
        <taxon>Bacillati</taxon>
        <taxon>Bacillota</taxon>
        <taxon>Clostridia</taxon>
        <taxon>Peptostreptococcales</taxon>
        <taxon>Peptostreptococcaceae</taxon>
        <taxon>Terrisporobacter</taxon>
    </lineage>
</organism>
<evidence type="ECO:0000256" key="2">
    <source>
        <dbReference type="ARBA" id="ARBA00022692"/>
    </source>
</evidence>
<evidence type="ECO:0000313" key="7">
    <source>
        <dbReference type="EMBL" id="KHS55866.1"/>
    </source>
</evidence>
<sequence>MWGVTTAIWERYIEFKNEFWKNTISQTISPLLYMIAFGMGLGSTTQIDGHSYIQFIIPGIIALTTMNASFSSIAMSLNVQRLFEHSFEQIIMSPTPIWQYVLGQTIGGALRGVYSGVIVLIISAFFNADIHITPMFILVMLLNGMLFASLGVFAAINSKTHSSVSRFSTYVILPMTFLCNTFFSLDNVSGVVKFIIEVLPLTHSSRLLRDISFLNPTNYLSLLILILYMILFISISIYSIKKLKNL</sequence>
<keyword evidence="3 5" id="KW-1133">Transmembrane helix</keyword>
<name>A0A0B3VGI4_9FIRM</name>
<dbReference type="PANTHER" id="PTHR43332:SF2">
    <property type="entry name" value="INNER MEMBRANE TRANSPORT PERMEASE YADH"/>
    <property type="match status" value="1"/>
</dbReference>
<protein>
    <recommendedName>
        <fullName evidence="5">Transport permease protein</fullName>
    </recommendedName>
</protein>
<dbReference type="InterPro" id="IPR052522">
    <property type="entry name" value="ABC-2_transport_permease"/>
</dbReference>
<dbReference type="GO" id="GO:0140359">
    <property type="term" value="F:ABC-type transporter activity"/>
    <property type="evidence" value="ECO:0007669"/>
    <property type="project" value="InterPro"/>
</dbReference>
<dbReference type="PROSITE" id="PS51012">
    <property type="entry name" value="ABC_TM2"/>
    <property type="match status" value="1"/>
</dbReference>
<evidence type="ECO:0000256" key="4">
    <source>
        <dbReference type="ARBA" id="ARBA00023136"/>
    </source>
</evidence>
<feature type="transmembrane region" description="Helical" evidence="5">
    <location>
        <begin position="53"/>
        <end position="79"/>
    </location>
</feature>
<dbReference type="Proteomes" id="UP000031189">
    <property type="component" value="Unassembled WGS sequence"/>
</dbReference>
<feature type="transmembrane region" description="Helical" evidence="5">
    <location>
        <begin position="167"/>
        <end position="185"/>
    </location>
</feature>
<evidence type="ECO:0000259" key="6">
    <source>
        <dbReference type="PROSITE" id="PS51012"/>
    </source>
</evidence>
<proteinExistence type="inferred from homology"/>
<dbReference type="InterPro" id="IPR047817">
    <property type="entry name" value="ABC2_TM_bact-type"/>
</dbReference>
<keyword evidence="8" id="KW-1185">Reference proteome</keyword>
<keyword evidence="4 5" id="KW-0472">Membrane</keyword>